<organism evidence="1 2">
    <name type="scientific">Costertonia aggregata</name>
    <dbReference type="NCBI Taxonomy" id="343403"/>
    <lineage>
        <taxon>Bacteria</taxon>
        <taxon>Pseudomonadati</taxon>
        <taxon>Bacteroidota</taxon>
        <taxon>Flavobacteriia</taxon>
        <taxon>Flavobacteriales</taxon>
        <taxon>Flavobacteriaceae</taxon>
        <taxon>Costertonia</taxon>
    </lineage>
</organism>
<evidence type="ECO:0000313" key="2">
    <source>
        <dbReference type="Proteomes" id="UP000509302"/>
    </source>
</evidence>
<dbReference type="AlphaFoldDB" id="A0A7H9ANU0"/>
<reference evidence="1 2" key="1">
    <citation type="journal article" date="2006" name="Int. J. Syst. Evol. Microbiol.">
        <title>Costertonia aggregata gen. nov., sp. nov., a mesophilic marine bacterium of the family Flavobacteriaceae, isolated from a mature biofilm.</title>
        <authorList>
            <person name="Kwon K.K."/>
            <person name="Lee Y.K."/>
            <person name="Lee H.K."/>
        </authorList>
    </citation>
    <scope>NUCLEOTIDE SEQUENCE [LARGE SCALE GENOMIC DNA]</scope>
    <source>
        <strain evidence="1 2">KCCM 42265</strain>
    </source>
</reference>
<proteinExistence type="predicted"/>
<gene>
    <name evidence="1" type="ORF">HYG79_06960</name>
</gene>
<dbReference type="RefSeq" id="WP_179241390.1">
    <property type="nucleotide sequence ID" value="NZ_CP058595.1"/>
</dbReference>
<dbReference type="KEGG" id="cagg:HYG79_06960"/>
<sequence length="101" mass="11514">MKTLLVSIFLIVSSNILPVQEVEEMTGSFVGFEADIYYFTDDEGFSNEFHHIADEALKKFDLKDNTMVGKSFVITYTSNAEIDEDDEEMVTNTIIDLKMVE</sequence>
<protein>
    <submittedName>
        <fullName evidence="1">Uncharacterized protein</fullName>
    </submittedName>
</protein>
<dbReference type="EMBL" id="CP058595">
    <property type="protein sequence ID" value="QLG45100.1"/>
    <property type="molecule type" value="Genomic_DNA"/>
</dbReference>
<keyword evidence="2" id="KW-1185">Reference proteome</keyword>
<evidence type="ECO:0000313" key="1">
    <source>
        <dbReference type="EMBL" id="QLG45100.1"/>
    </source>
</evidence>
<accession>A0A7H9ANU0</accession>
<name>A0A7H9ANU0_9FLAO</name>
<dbReference type="Proteomes" id="UP000509302">
    <property type="component" value="Chromosome"/>
</dbReference>